<sequence>MTKAYQANYNLTMESKNKPDGQKALSFIEATRRAQIIACAIETIATLGYAQASVVQIAKRAGTSKGVVFYHFTDKETLIEQVVNEVYSSGTQYMEPRIKAQTTAVEMLKTYIQTNLEFIGSHRMYARAIAEIMANYRTEGGKLRYDVVAEEPVRAIPEMILRKGQRDGLFKAFDPFVMAVTLRRAIDAVPAMLEAYPELDLDAYTQELITIFDQATRKN</sequence>
<proteinExistence type="predicted"/>
<feature type="DNA-binding region" description="H-T-H motif" evidence="2">
    <location>
        <begin position="53"/>
        <end position="72"/>
    </location>
</feature>
<evidence type="ECO:0000256" key="1">
    <source>
        <dbReference type="ARBA" id="ARBA00023125"/>
    </source>
</evidence>
<protein>
    <submittedName>
        <fullName evidence="4">Putative transcriptional regulator, TetR family protein</fullName>
    </submittedName>
</protein>
<dbReference type="GO" id="GO:0003677">
    <property type="term" value="F:DNA binding"/>
    <property type="evidence" value="ECO:0007669"/>
    <property type="project" value="UniProtKB-UniRule"/>
</dbReference>
<dbReference type="InterPro" id="IPR009057">
    <property type="entry name" value="Homeodomain-like_sf"/>
</dbReference>
<dbReference type="PRINTS" id="PR00455">
    <property type="entry name" value="HTHTETR"/>
</dbReference>
<dbReference type="SUPFAM" id="SSF46689">
    <property type="entry name" value="Homeodomain-like"/>
    <property type="match status" value="1"/>
</dbReference>
<evidence type="ECO:0000259" key="3">
    <source>
        <dbReference type="PROSITE" id="PS50977"/>
    </source>
</evidence>
<dbReference type="Gene3D" id="1.10.10.60">
    <property type="entry name" value="Homeodomain-like"/>
    <property type="match status" value="1"/>
</dbReference>
<keyword evidence="5" id="KW-1185">Reference proteome</keyword>
<dbReference type="OrthoDB" id="9796420at2"/>
<accession>A0A402BEA4</accession>
<dbReference type="EMBL" id="BIFT01000002">
    <property type="protein sequence ID" value="GCE29728.1"/>
    <property type="molecule type" value="Genomic_DNA"/>
</dbReference>
<dbReference type="PANTHER" id="PTHR30328">
    <property type="entry name" value="TRANSCRIPTIONAL REPRESSOR"/>
    <property type="match status" value="1"/>
</dbReference>
<evidence type="ECO:0000313" key="4">
    <source>
        <dbReference type="EMBL" id="GCE29728.1"/>
    </source>
</evidence>
<dbReference type="SUPFAM" id="SSF48498">
    <property type="entry name" value="Tetracyclin repressor-like, C-terminal domain"/>
    <property type="match status" value="1"/>
</dbReference>
<dbReference type="InterPro" id="IPR036271">
    <property type="entry name" value="Tet_transcr_reg_TetR-rel_C_sf"/>
</dbReference>
<gene>
    <name evidence="4" type="ORF">KDA_52120</name>
</gene>
<dbReference type="GO" id="GO:0006355">
    <property type="term" value="P:regulation of DNA-templated transcription"/>
    <property type="evidence" value="ECO:0007669"/>
    <property type="project" value="UniProtKB-ARBA"/>
</dbReference>
<dbReference type="InterPro" id="IPR001647">
    <property type="entry name" value="HTH_TetR"/>
</dbReference>
<reference evidence="5" key="1">
    <citation type="submission" date="2018-12" db="EMBL/GenBank/DDBJ databases">
        <title>Tengunoibacter tsumagoiensis gen. nov., sp. nov., Dictyobacter kobayashii sp. nov., D. alpinus sp. nov., and D. joshuensis sp. nov. and description of Dictyobacteraceae fam. nov. within the order Ktedonobacterales isolated from Tengu-no-mugimeshi.</title>
        <authorList>
            <person name="Wang C.M."/>
            <person name="Zheng Y."/>
            <person name="Sakai Y."/>
            <person name="Toyoda A."/>
            <person name="Minakuchi Y."/>
            <person name="Abe K."/>
            <person name="Yokota A."/>
            <person name="Yabe S."/>
        </authorList>
    </citation>
    <scope>NUCLEOTIDE SEQUENCE [LARGE SCALE GENOMIC DNA]</scope>
    <source>
        <strain evidence="5">Uno16</strain>
    </source>
</reference>
<dbReference type="RefSeq" id="WP_126629940.1">
    <property type="nucleotide sequence ID" value="NZ_BIFT01000002.1"/>
</dbReference>
<evidence type="ECO:0000256" key="2">
    <source>
        <dbReference type="PROSITE-ProRule" id="PRU00335"/>
    </source>
</evidence>
<comment type="caution">
    <text evidence="4">The sequence shown here is derived from an EMBL/GenBank/DDBJ whole genome shotgun (WGS) entry which is preliminary data.</text>
</comment>
<evidence type="ECO:0000313" key="5">
    <source>
        <dbReference type="Proteomes" id="UP000287171"/>
    </source>
</evidence>
<dbReference type="Gene3D" id="1.10.357.10">
    <property type="entry name" value="Tetracycline Repressor, domain 2"/>
    <property type="match status" value="1"/>
</dbReference>
<dbReference type="InterPro" id="IPR050109">
    <property type="entry name" value="HTH-type_TetR-like_transc_reg"/>
</dbReference>
<feature type="domain" description="HTH tetR-type" evidence="3">
    <location>
        <begin position="30"/>
        <end position="90"/>
    </location>
</feature>
<name>A0A402BEA4_9CHLR</name>
<dbReference type="AlphaFoldDB" id="A0A402BEA4"/>
<dbReference type="Pfam" id="PF00440">
    <property type="entry name" value="TetR_N"/>
    <property type="match status" value="1"/>
</dbReference>
<dbReference type="Proteomes" id="UP000287171">
    <property type="component" value="Unassembled WGS sequence"/>
</dbReference>
<dbReference type="PANTHER" id="PTHR30328:SF54">
    <property type="entry name" value="HTH-TYPE TRANSCRIPTIONAL REPRESSOR SCO4008"/>
    <property type="match status" value="1"/>
</dbReference>
<dbReference type="PROSITE" id="PS50977">
    <property type="entry name" value="HTH_TETR_2"/>
    <property type="match status" value="1"/>
</dbReference>
<organism evidence="4 5">
    <name type="scientific">Dictyobacter alpinus</name>
    <dbReference type="NCBI Taxonomy" id="2014873"/>
    <lineage>
        <taxon>Bacteria</taxon>
        <taxon>Bacillati</taxon>
        <taxon>Chloroflexota</taxon>
        <taxon>Ktedonobacteria</taxon>
        <taxon>Ktedonobacterales</taxon>
        <taxon>Dictyobacteraceae</taxon>
        <taxon>Dictyobacter</taxon>
    </lineage>
</organism>
<keyword evidence="1 2" id="KW-0238">DNA-binding</keyword>